<accession>A0A081D6B2</accession>
<dbReference type="SUPFAM" id="SSF46955">
    <property type="entry name" value="Putative DNA-binding domain"/>
    <property type="match status" value="1"/>
</dbReference>
<protein>
    <recommendedName>
        <fullName evidence="3">Helix-turn-helix domain-containing protein</fullName>
    </recommendedName>
</protein>
<dbReference type="Proteomes" id="UP000028980">
    <property type="component" value="Unassembled WGS sequence"/>
</dbReference>
<organism evidence="1 2">
    <name type="scientific">Nonlabens ulvanivorans</name>
    <name type="common">Persicivirga ulvanivorans</name>
    <dbReference type="NCBI Taxonomy" id="906888"/>
    <lineage>
        <taxon>Bacteria</taxon>
        <taxon>Pseudomonadati</taxon>
        <taxon>Bacteroidota</taxon>
        <taxon>Flavobacteriia</taxon>
        <taxon>Flavobacteriales</taxon>
        <taxon>Flavobacteriaceae</taxon>
        <taxon>Nonlabens</taxon>
    </lineage>
</organism>
<proteinExistence type="predicted"/>
<sequence length="76" mass="8780">MENQHKQTTRKPEKLIALIPQYLSITQLSKITGYHINTIRNHIYDGSLKAVQPTPRAKYIIKVEDAENKYSINLSN</sequence>
<gene>
    <name evidence="1" type="ORF">JCM19296_36</name>
</gene>
<evidence type="ECO:0000313" key="2">
    <source>
        <dbReference type="Proteomes" id="UP000028980"/>
    </source>
</evidence>
<name>A0A081D6B2_NONUL</name>
<reference evidence="1 2" key="1">
    <citation type="journal article" date="2014" name="Genome Announc.">
        <title>Draft Genome Sequences of Marine Flavobacterium Nonlabens Strains NR17, NR24, NR27, NR32, NR33, and Ara13.</title>
        <authorList>
            <person name="Nakanishi M."/>
            <person name="Meirelles P."/>
            <person name="Suzuki R."/>
            <person name="Takatani N."/>
            <person name="Mino S."/>
            <person name="Suda W."/>
            <person name="Oshima K."/>
            <person name="Hattori M."/>
            <person name="Ohkuma M."/>
            <person name="Hosokawa M."/>
            <person name="Miyashita K."/>
            <person name="Thompson F.L."/>
            <person name="Niwa A."/>
            <person name="Sawabe T."/>
            <person name="Sawabe T."/>
        </authorList>
    </citation>
    <scope>NUCLEOTIDE SEQUENCE [LARGE SCALE GENOMIC DNA]</scope>
    <source>
        <strain evidence="2">JCM19296</strain>
    </source>
</reference>
<evidence type="ECO:0008006" key="3">
    <source>
        <dbReference type="Google" id="ProtNLM"/>
    </source>
</evidence>
<comment type="caution">
    <text evidence="1">The sequence shown here is derived from an EMBL/GenBank/DDBJ whole genome shotgun (WGS) entry which is preliminary data.</text>
</comment>
<dbReference type="EMBL" id="BBLG01000001">
    <property type="protein sequence ID" value="GAK74458.1"/>
    <property type="molecule type" value="Genomic_DNA"/>
</dbReference>
<dbReference type="InterPro" id="IPR009061">
    <property type="entry name" value="DNA-bd_dom_put_sf"/>
</dbReference>
<evidence type="ECO:0000313" key="1">
    <source>
        <dbReference type="EMBL" id="GAK74458.1"/>
    </source>
</evidence>
<dbReference type="AlphaFoldDB" id="A0A081D6B2"/>